<dbReference type="Gene3D" id="3.10.20.90">
    <property type="entry name" value="Phosphatidylinositol 3-kinase Catalytic Subunit, Chain A, domain 1"/>
    <property type="match status" value="1"/>
</dbReference>
<dbReference type="Pfam" id="PF00240">
    <property type="entry name" value="ubiquitin"/>
    <property type="match status" value="1"/>
</dbReference>
<sequence>MASSSRAQVFVEGPFSSKIVALDPSTGLADLKDAIARETGIPAEIQRITCGGKALSQSTLMGELDNSTVVVALRVLGGGGDGGSIPGRMDLVKTAKTHTWWMKEATREDPSFQMSAPWTMCSLTNEKLAQPVYADQMGHLYNKEALLKYIVGDEKKAHFTHIKAMRDAVEVKITVSKAKSEPGDHPLGWVCPVTGKPVNGKRRFYVVWGCGCLVSKEAVNQLGSKNCPRCTRELDPELNELVMMTPPVDEMKAQYQQMKTRNAVLKERRKAAKRLKKANKAKAKADPEAKSAMAPPAPKKATAKTDIKKIAPPKKKKRHLSAVQREIQENLKKAKKQSKVFSSIFLTKRDFENDERTASTSFISTKPRSMNALT</sequence>
<dbReference type="PANTHER" id="PTHR12775">
    <property type="entry name" value="PROTEIN C20ORF43 HOMOLOG"/>
    <property type="match status" value="1"/>
</dbReference>
<dbReference type="InterPro" id="IPR006735">
    <property type="entry name" value="Rtf2"/>
</dbReference>
<dbReference type="PROSITE" id="PS50053">
    <property type="entry name" value="UBIQUITIN_2"/>
    <property type="match status" value="1"/>
</dbReference>
<proteinExistence type="inferred from homology"/>
<dbReference type="CDD" id="cd17039">
    <property type="entry name" value="Ubl_ubiquitin_like"/>
    <property type="match status" value="1"/>
</dbReference>
<accession>A0A7S3YVI7</accession>
<dbReference type="Pfam" id="PF04641">
    <property type="entry name" value="Rtf2"/>
    <property type="match status" value="1"/>
</dbReference>
<dbReference type="SUPFAM" id="SSF54236">
    <property type="entry name" value="Ubiquitin-like"/>
    <property type="match status" value="1"/>
</dbReference>
<feature type="domain" description="Ubiquitin-like" evidence="3">
    <location>
        <begin position="7"/>
        <end position="65"/>
    </location>
</feature>
<name>A0A7S3YVI7_9EUKA</name>
<dbReference type="PANTHER" id="PTHR12775:SF0">
    <property type="entry name" value="REPLICATION TERMINATION FACTOR 2"/>
    <property type="match status" value="1"/>
</dbReference>
<evidence type="ECO:0000256" key="2">
    <source>
        <dbReference type="SAM" id="MobiDB-lite"/>
    </source>
</evidence>
<dbReference type="InterPro" id="IPR027799">
    <property type="entry name" value="Rtf2_RING-finger"/>
</dbReference>
<dbReference type="InterPro" id="IPR000626">
    <property type="entry name" value="Ubiquitin-like_dom"/>
</dbReference>
<dbReference type="InterPro" id="IPR029071">
    <property type="entry name" value="Ubiquitin-like_domsf"/>
</dbReference>
<reference evidence="4" key="1">
    <citation type="submission" date="2021-01" db="EMBL/GenBank/DDBJ databases">
        <authorList>
            <person name="Corre E."/>
            <person name="Pelletier E."/>
            <person name="Niang G."/>
            <person name="Scheremetjew M."/>
            <person name="Finn R."/>
            <person name="Kale V."/>
            <person name="Holt S."/>
            <person name="Cochrane G."/>
            <person name="Meng A."/>
            <person name="Brown T."/>
            <person name="Cohen L."/>
        </authorList>
    </citation>
    <scope>NUCLEOTIDE SEQUENCE</scope>
    <source>
        <strain evidence="4">CCCM811</strain>
    </source>
</reference>
<dbReference type="AlphaFoldDB" id="A0A7S3YVI7"/>
<gene>
    <name evidence="4" type="ORF">LGLO00237_LOCUS14491</name>
</gene>
<dbReference type="CDD" id="cd16653">
    <property type="entry name" value="RING-like_Rtf2"/>
    <property type="match status" value="1"/>
</dbReference>
<dbReference type="EMBL" id="HBIV01020042">
    <property type="protein sequence ID" value="CAE0662890.1"/>
    <property type="molecule type" value="Transcribed_RNA"/>
</dbReference>
<dbReference type="GO" id="GO:0006274">
    <property type="term" value="P:DNA replication termination"/>
    <property type="evidence" value="ECO:0007669"/>
    <property type="project" value="TreeGrafter"/>
</dbReference>
<dbReference type="GO" id="GO:0005634">
    <property type="term" value="C:nucleus"/>
    <property type="evidence" value="ECO:0007669"/>
    <property type="project" value="TreeGrafter"/>
</dbReference>
<comment type="similarity">
    <text evidence="1">Belongs to the rtf2 family.</text>
</comment>
<feature type="compositionally biased region" description="Polar residues" evidence="2">
    <location>
        <begin position="358"/>
        <end position="374"/>
    </location>
</feature>
<protein>
    <recommendedName>
        <fullName evidence="3">Ubiquitin-like domain-containing protein</fullName>
    </recommendedName>
</protein>
<evidence type="ECO:0000259" key="3">
    <source>
        <dbReference type="PROSITE" id="PS50053"/>
    </source>
</evidence>
<evidence type="ECO:0000313" key="4">
    <source>
        <dbReference type="EMBL" id="CAE0662890.1"/>
    </source>
</evidence>
<evidence type="ECO:0000256" key="1">
    <source>
        <dbReference type="ARBA" id="ARBA00009885"/>
    </source>
</evidence>
<feature type="region of interest" description="Disordered" evidence="2">
    <location>
        <begin position="278"/>
        <end position="305"/>
    </location>
</feature>
<feature type="region of interest" description="Disordered" evidence="2">
    <location>
        <begin position="355"/>
        <end position="374"/>
    </location>
</feature>
<organism evidence="4">
    <name type="scientific">Lotharella globosa</name>
    <dbReference type="NCBI Taxonomy" id="91324"/>
    <lineage>
        <taxon>Eukaryota</taxon>
        <taxon>Sar</taxon>
        <taxon>Rhizaria</taxon>
        <taxon>Cercozoa</taxon>
        <taxon>Chlorarachniophyceae</taxon>
        <taxon>Lotharella</taxon>
    </lineage>
</organism>